<dbReference type="EMBL" id="FRAA01000004">
    <property type="protein sequence ID" value="SHK31944.1"/>
    <property type="molecule type" value="Genomic_DNA"/>
</dbReference>
<dbReference type="STRING" id="156994.SAMN04488028_104179"/>
<dbReference type="Proteomes" id="UP000184474">
    <property type="component" value="Unassembled WGS sequence"/>
</dbReference>
<dbReference type="GO" id="GO:0004077">
    <property type="term" value="F:biotin--[biotin carboxyl-carrier protein] ligase activity"/>
    <property type="evidence" value="ECO:0007669"/>
    <property type="project" value="InterPro"/>
</dbReference>
<evidence type="ECO:0000313" key="3">
    <source>
        <dbReference type="EMBL" id="SHK31944.1"/>
    </source>
</evidence>
<feature type="domain" description="BPL/LPL catalytic" evidence="2">
    <location>
        <begin position="16"/>
        <end position="188"/>
    </location>
</feature>
<dbReference type="Pfam" id="PF03099">
    <property type="entry name" value="BPL_LplA_LipB"/>
    <property type="match status" value="1"/>
</dbReference>
<keyword evidence="4" id="KW-1185">Reference proteome</keyword>
<evidence type="ECO:0000256" key="1">
    <source>
        <dbReference type="ARBA" id="ARBA00022598"/>
    </source>
</evidence>
<keyword evidence="1 3" id="KW-0436">Ligase</keyword>
<dbReference type="GO" id="GO:0005737">
    <property type="term" value="C:cytoplasm"/>
    <property type="evidence" value="ECO:0007669"/>
    <property type="project" value="TreeGrafter"/>
</dbReference>
<reference evidence="4" key="1">
    <citation type="submission" date="2016-11" db="EMBL/GenBank/DDBJ databases">
        <authorList>
            <person name="Varghese N."/>
            <person name="Submissions S."/>
        </authorList>
    </citation>
    <scope>NUCLEOTIDE SEQUENCE [LARGE SCALE GENOMIC DNA]</scope>
    <source>
        <strain evidence="4">DSM 26134</strain>
    </source>
</reference>
<dbReference type="Gene3D" id="3.30.930.10">
    <property type="entry name" value="Bira Bifunctional Protein, Domain 2"/>
    <property type="match status" value="1"/>
</dbReference>
<protein>
    <submittedName>
        <fullName evidence="3">BirA family transcriptional regulator, biotin operon repressor / biotin-[acetyl-CoA-carboxylase] ligase</fullName>
    </submittedName>
</protein>
<dbReference type="RefSeq" id="WP_073122783.1">
    <property type="nucleotide sequence ID" value="NZ_FRAA01000004.1"/>
</dbReference>
<gene>
    <name evidence="3" type="ORF">SAMN04488028_104179</name>
</gene>
<dbReference type="InterPro" id="IPR045864">
    <property type="entry name" value="aa-tRNA-synth_II/BPL/LPL"/>
</dbReference>
<dbReference type="InterPro" id="IPR004408">
    <property type="entry name" value="Biotin_CoA_COase_ligase"/>
</dbReference>
<dbReference type="CDD" id="cd16442">
    <property type="entry name" value="BPL"/>
    <property type="match status" value="1"/>
</dbReference>
<dbReference type="PROSITE" id="PS51733">
    <property type="entry name" value="BPL_LPL_CATALYTIC"/>
    <property type="match status" value="1"/>
</dbReference>
<dbReference type="AlphaFoldDB" id="A0A1M6RHP0"/>
<sequence>MHKFFAKTRFIGKKVIFLPQCHSTNEIAMSLVNNRHASEGLIVMTADQTHGKGQRGNTWQSDAGKNLTYSIVLQPRSLHISHQFRLHQMISLAVHEALSPILPPGLKVKWPNDIYYGDKKIGGILIENTLRGAQIDYAIIGIGINVNQEYFTLDKATSLAKVRQTTFDIDQIAEDILIAMEELYEPLSEPLANLAAKYEQILYRIHETHRYQAEGKIFHGQITGIAPDGKLMIEEKGNVHHFDFKEVSFI</sequence>
<accession>A0A1M6RHP0</accession>
<dbReference type="InterPro" id="IPR004143">
    <property type="entry name" value="BPL_LPL_catalytic"/>
</dbReference>
<proteinExistence type="predicted"/>
<dbReference type="PANTHER" id="PTHR12835">
    <property type="entry name" value="BIOTIN PROTEIN LIGASE"/>
    <property type="match status" value="1"/>
</dbReference>
<organism evidence="3 4">
    <name type="scientific">Reichenbachiella agariperforans</name>
    <dbReference type="NCBI Taxonomy" id="156994"/>
    <lineage>
        <taxon>Bacteria</taxon>
        <taxon>Pseudomonadati</taxon>
        <taxon>Bacteroidota</taxon>
        <taxon>Cytophagia</taxon>
        <taxon>Cytophagales</taxon>
        <taxon>Reichenbachiellaceae</taxon>
        <taxon>Reichenbachiella</taxon>
    </lineage>
</organism>
<dbReference type="SUPFAM" id="SSF55681">
    <property type="entry name" value="Class II aaRS and biotin synthetases"/>
    <property type="match status" value="1"/>
</dbReference>
<dbReference type="NCBIfam" id="TIGR00121">
    <property type="entry name" value="birA_ligase"/>
    <property type="match status" value="1"/>
</dbReference>
<name>A0A1M6RHP0_REIAG</name>
<evidence type="ECO:0000313" key="4">
    <source>
        <dbReference type="Proteomes" id="UP000184474"/>
    </source>
</evidence>
<evidence type="ECO:0000259" key="2">
    <source>
        <dbReference type="PROSITE" id="PS51733"/>
    </source>
</evidence>
<dbReference type="PANTHER" id="PTHR12835:SF5">
    <property type="entry name" value="BIOTIN--PROTEIN LIGASE"/>
    <property type="match status" value="1"/>
</dbReference>